<keyword evidence="2" id="KW-1185">Reference proteome</keyword>
<dbReference type="Proteomes" id="UP000078540">
    <property type="component" value="Unassembled WGS sequence"/>
</dbReference>
<organism evidence="1 2">
    <name type="scientific">Atta colombica</name>
    <dbReference type="NCBI Taxonomy" id="520822"/>
    <lineage>
        <taxon>Eukaryota</taxon>
        <taxon>Metazoa</taxon>
        <taxon>Ecdysozoa</taxon>
        <taxon>Arthropoda</taxon>
        <taxon>Hexapoda</taxon>
        <taxon>Insecta</taxon>
        <taxon>Pterygota</taxon>
        <taxon>Neoptera</taxon>
        <taxon>Endopterygota</taxon>
        <taxon>Hymenoptera</taxon>
        <taxon>Apocrita</taxon>
        <taxon>Aculeata</taxon>
        <taxon>Formicoidea</taxon>
        <taxon>Formicidae</taxon>
        <taxon>Myrmicinae</taxon>
        <taxon>Atta</taxon>
    </lineage>
</organism>
<dbReference type="EMBL" id="KQ976524">
    <property type="protein sequence ID" value="KYM82009.1"/>
    <property type="molecule type" value="Genomic_DNA"/>
</dbReference>
<evidence type="ECO:0000313" key="1">
    <source>
        <dbReference type="EMBL" id="KYM82009.1"/>
    </source>
</evidence>
<gene>
    <name evidence="1" type="ORF">ALC53_07558</name>
</gene>
<proteinExistence type="predicted"/>
<evidence type="ECO:0000313" key="2">
    <source>
        <dbReference type="Proteomes" id="UP000078540"/>
    </source>
</evidence>
<protein>
    <submittedName>
        <fullName evidence="1">Uncharacterized protein</fullName>
    </submittedName>
</protein>
<accession>A0A195BCT9</accession>
<dbReference type="AlphaFoldDB" id="A0A195BCT9"/>
<reference evidence="1 2" key="1">
    <citation type="submission" date="2015-09" db="EMBL/GenBank/DDBJ databases">
        <title>Atta colombica WGS genome.</title>
        <authorList>
            <person name="Nygaard S."/>
            <person name="Hu H."/>
            <person name="Boomsma J."/>
            <person name="Zhang G."/>
        </authorList>
    </citation>
    <scope>NUCLEOTIDE SEQUENCE [LARGE SCALE GENOMIC DNA]</scope>
    <source>
        <strain evidence="1">Treedump-2</strain>
        <tissue evidence="1">Whole body</tissue>
    </source>
</reference>
<sequence length="180" mass="21256">MASPSLKTTLIYHSETQWTDTLPVVLLELRTCFKEDLGTSVVELVYGISLLRSKYRMSTAFFSSEEMLSDPRIFVEDFRIIVLERISDKCSKIWAEIVVQMREINSSSKMSGLKRAYKNIIDLNKKSGNHKNMWAFFLYVYHRRTHDTHLVRNDNEIDIESTIRYRFDAFDVDSIIHYHF</sequence>
<dbReference type="STRING" id="520822.A0A195BCT9"/>
<name>A0A195BCT9_9HYME</name>